<name>A0AA39MHN4_9AGAR</name>
<dbReference type="AlphaFoldDB" id="A0AA39MHN4"/>
<dbReference type="EMBL" id="JAUEPT010000073">
    <property type="protein sequence ID" value="KAK0434193.1"/>
    <property type="molecule type" value="Genomic_DNA"/>
</dbReference>
<sequence>MDVLNMFTGNFKSGSFEDTYVECCGCIDAHQGDIVTLVSSLRRARGYCSPVIRPKDYVIVVNPFGHAFSLVDLPFVASLWRGSRVVFEPVFSDRCSPSQFLGPKKYTEPPCKVEYITEVNAVVISHNDYDCLDNHTLSTLFKQTRPPRISAPLGTEKHSEWIGTLSEYPHILDWGDALHVEIPGTIFKVTCTSTQHFTGRGIHRGAYKDIRVEKAVAIHWGTWILTMEEVTEKLAEECKNISINDGDFLVSDIGERKYF</sequence>
<protein>
    <recommendedName>
        <fullName evidence="1">Metallo-beta-lactamase domain-containing protein</fullName>
    </recommendedName>
</protein>
<dbReference type="PANTHER" id="PTHR15032:SF4">
    <property type="entry name" value="N-ACYL-PHOSPHATIDYLETHANOLAMINE-HYDROLYZING PHOSPHOLIPASE D"/>
    <property type="match status" value="1"/>
</dbReference>
<proteinExistence type="predicted"/>
<dbReference type="Proteomes" id="UP001175226">
    <property type="component" value="Unassembled WGS sequence"/>
</dbReference>
<evidence type="ECO:0000259" key="1">
    <source>
        <dbReference type="Pfam" id="PF12706"/>
    </source>
</evidence>
<feature type="domain" description="Metallo-beta-lactamase" evidence="1">
    <location>
        <begin position="84"/>
        <end position="204"/>
    </location>
</feature>
<keyword evidence="3" id="KW-1185">Reference proteome</keyword>
<dbReference type="GO" id="GO:0070291">
    <property type="term" value="P:N-acylethanolamine metabolic process"/>
    <property type="evidence" value="ECO:0007669"/>
    <property type="project" value="TreeGrafter"/>
</dbReference>
<dbReference type="InterPro" id="IPR001279">
    <property type="entry name" value="Metallo-B-lactamas"/>
</dbReference>
<dbReference type="Gene3D" id="3.60.15.10">
    <property type="entry name" value="Ribonuclease Z/Hydroxyacylglutathione hydrolase-like"/>
    <property type="match status" value="1"/>
</dbReference>
<dbReference type="SUPFAM" id="SSF56281">
    <property type="entry name" value="Metallo-hydrolase/oxidoreductase"/>
    <property type="match status" value="1"/>
</dbReference>
<dbReference type="Pfam" id="PF12706">
    <property type="entry name" value="Lactamase_B_2"/>
    <property type="match status" value="1"/>
</dbReference>
<organism evidence="2 3">
    <name type="scientific">Armillaria borealis</name>
    <dbReference type="NCBI Taxonomy" id="47425"/>
    <lineage>
        <taxon>Eukaryota</taxon>
        <taxon>Fungi</taxon>
        <taxon>Dikarya</taxon>
        <taxon>Basidiomycota</taxon>
        <taxon>Agaricomycotina</taxon>
        <taxon>Agaricomycetes</taxon>
        <taxon>Agaricomycetidae</taxon>
        <taxon>Agaricales</taxon>
        <taxon>Marasmiineae</taxon>
        <taxon>Physalacriaceae</taxon>
        <taxon>Armillaria</taxon>
    </lineage>
</organism>
<dbReference type="GO" id="GO:0005737">
    <property type="term" value="C:cytoplasm"/>
    <property type="evidence" value="ECO:0007669"/>
    <property type="project" value="TreeGrafter"/>
</dbReference>
<gene>
    <name evidence="2" type="ORF">EV421DRAFT_1909503</name>
</gene>
<evidence type="ECO:0000313" key="3">
    <source>
        <dbReference type="Proteomes" id="UP001175226"/>
    </source>
</evidence>
<reference evidence="2" key="1">
    <citation type="submission" date="2023-06" db="EMBL/GenBank/DDBJ databases">
        <authorList>
            <consortium name="Lawrence Berkeley National Laboratory"/>
            <person name="Ahrendt S."/>
            <person name="Sahu N."/>
            <person name="Indic B."/>
            <person name="Wong-Bajracharya J."/>
            <person name="Merenyi Z."/>
            <person name="Ke H.-M."/>
            <person name="Monk M."/>
            <person name="Kocsube S."/>
            <person name="Drula E."/>
            <person name="Lipzen A."/>
            <person name="Balint B."/>
            <person name="Henrissat B."/>
            <person name="Andreopoulos B."/>
            <person name="Martin F.M."/>
            <person name="Harder C.B."/>
            <person name="Rigling D."/>
            <person name="Ford K.L."/>
            <person name="Foster G.D."/>
            <person name="Pangilinan J."/>
            <person name="Papanicolaou A."/>
            <person name="Barry K."/>
            <person name="LaButti K."/>
            <person name="Viragh M."/>
            <person name="Koriabine M."/>
            <person name="Yan M."/>
            <person name="Riley R."/>
            <person name="Champramary S."/>
            <person name="Plett K.L."/>
            <person name="Tsai I.J."/>
            <person name="Slot J."/>
            <person name="Sipos G."/>
            <person name="Plett J."/>
            <person name="Nagy L.G."/>
            <person name="Grigoriev I.V."/>
        </authorList>
    </citation>
    <scope>NUCLEOTIDE SEQUENCE</scope>
    <source>
        <strain evidence="2">FPL87.14</strain>
    </source>
</reference>
<dbReference type="InterPro" id="IPR036866">
    <property type="entry name" value="RibonucZ/Hydroxyglut_hydro"/>
</dbReference>
<evidence type="ECO:0000313" key="2">
    <source>
        <dbReference type="EMBL" id="KAK0434193.1"/>
    </source>
</evidence>
<dbReference type="GO" id="GO:0070292">
    <property type="term" value="P:N-acylphosphatidylethanolamine metabolic process"/>
    <property type="evidence" value="ECO:0007669"/>
    <property type="project" value="TreeGrafter"/>
</dbReference>
<comment type="caution">
    <text evidence="2">The sequence shown here is derived from an EMBL/GenBank/DDBJ whole genome shotgun (WGS) entry which is preliminary data.</text>
</comment>
<accession>A0AA39MHN4</accession>
<dbReference type="PANTHER" id="PTHR15032">
    <property type="entry name" value="N-ACYL-PHOSPHATIDYLETHANOLAMINE-HYDROLYZING PHOSPHOLIPASE D"/>
    <property type="match status" value="1"/>
</dbReference>
<dbReference type="GO" id="GO:0070290">
    <property type="term" value="F:N-acylphosphatidylethanolamine-specific phospholipase D activity"/>
    <property type="evidence" value="ECO:0007669"/>
    <property type="project" value="TreeGrafter"/>
</dbReference>